<dbReference type="InterPro" id="IPR021516">
    <property type="entry name" value="DUF3179"/>
</dbReference>
<dbReference type="Proteomes" id="UP000273643">
    <property type="component" value="Unassembled WGS sequence"/>
</dbReference>
<evidence type="ECO:0000256" key="1">
    <source>
        <dbReference type="SAM" id="MobiDB-lite"/>
    </source>
</evidence>
<evidence type="ECO:0000313" key="4">
    <source>
        <dbReference type="Proteomes" id="UP000273643"/>
    </source>
</evidence>
<reference evidence="3 4" key="1">
    <citation type="submission" date="2018-11" db="EMBL/GenBank/DDBJ databases">
        <title>Genomic Encyclopedia of Type Strains, Phase IV (KMG-IV): sequencing the most valuable type-strain genomes for metagenomic binning, comparative biology and taxonomic classification.</title>
        <authorList>
            <person name="Goeker M."/>
        </authorList>
    </citation>
    <scope>NUCLEOTIDE SEQUENCE [LARGE SCALE GENOMIC DNA]</scope>
    <source>
        <strain evidence="3 4">DSM 16974</strain>
    </source>
</reference>
<feature type="compositionally biased region" description="Gly residues" evidence="1">
    <location>
        <begin position="19"/>
        <end position="28"/>
    </location>
</feature>
<name>A0A3N1P3X9_9GAMM</name>
<dbReference type="OrthoDB" id="9806357at2"/>
<evidence type="ECO:0000256" key="2">
    <source>
        <dbReference type="SAM" id="SignalP"/>
    </source>
</evidence>
<evidence type="ECO:0000313" key="3">
    <source>
        <dbReference type="EMBL" id="ROQ21420.1"/>
    </source>
</evidence>
<feature type="signal peptide" evidence="2">
    <location>
        <begin position="1"/>
        <end position="21"/>
    </location>
</feature>
<comment type="caution">
    <text evidence="3">The sequence shown here is derived from an EMBL/GenBank/DDBJ whole genome shotgun (WGS) entry which is preliminary data.</text>
</comment>
<protein>
    <submittedName>
        <fullName evidence="3">Uncharacterized protein DUF3179</fullName>
    </submittedName>
</protein>
<sequence length="355" mass="39346">MKIVSLVLCIMLLSSCGGSSSGSGGGSDDNGSTPESGEWLIPESEVLDGGPGKDGIPAISDPNYLAASQARYLDDSDLVVGVNLKGEVRAYPHRILDWHEIINEHFGDTPYSISYCPLTGSALLWEGRSEAADPTYGVSGLLFNSNLILYDRETDSYWSQMLAESVRGPRAGEEARRLAVVETTWGNWRAMYPDSQVMDTQTGFSRDYNRYPYGSFRTDNNLIFPVSDRDERLHLKTRVLGVRIGEFSKVYPIENFTEQVEVINEVNDGYVVVGSSGRNFAMAFNAVLDDGTQLTFEAVADGPVVMEDQEGTRWDIFGRAQSGMREGEQLEPMFSYIAYWFAWAAFFPGAEVYEP</sequence>
<accession>A0A3N1P3X9</accession>
<dbReference type="EMBL" id="RJUK01000001">
    <property type="protein sequence ID" value="ROQ21420.1"/>
    <property type="molecule type" value="Genomic_DNA"/>
</dbReference>
<feature type="region of interest" description="Disordered" evidence="1">
    <location>
        <begin position="17"/>
        <end position="38"/>
    </location>
</feature>
<gene>
    <name evidence="3" type="ORF">EDC38_2044</name>
</gene>
<organism evidence="3 4">
    <name type="scientific">Marinimicrobium koreense</name>
    <dbReference type="NCBI Taxonomy" id="306545"/>
    <lineage>
        <taxon>Bacteria</taxon>
        <taxon>Pseudomonadati</taxon>
        <taxon>Pseudomonadota</taxon>
        <taxon>Gammaproteobacteria</taxon>
        <taxon>Cellvibrionales</taxon>
        <taxon>Cellvibrionaceae</taxon>
        <taxon>Marinimicrobium</taxon>
    </lineage>
</organism>
<feature type="chain" id="PRO_5018101295" evidence="2">
    <location>
        <begin position="22"/>
        <end position="355"/>
    </location>
</feature>
<keyword evidence="2" id="KW-0732">Signal</keyword>
<dbReference type="Pfam" id="PF11376">
    <property type="entry name" value="DUF3179"/>
    <property type="match status" value="1"/>
</dbReference>
<dbReference type="PROSITE" id="PS51257">
    <property type="entry name" value="PROKAR_LIPOPROTEIN"/>
    <property type="match status" value="1"/>
</dbReference>
<dbReference type="AlphaFoldDB" id="A0A3N1P3X9"/>
<keyword evidence="4" id="KW-1185">Reference proteome</keyword>
<dbReference type="RefSeq" id="WP_123638425.1">
    <property type="nucleotide sequence ID" value="NZ_RJUK01000001.1"/>
</dbReference>
<proteinExistence type="predicted"/>